<keyword evidence="2" id="KW-1185">Reference proteome</keyword>
<dbReference type="EMBL" id="BSYO01000020">
    <property type="protein sequence ID" value="GMH19562.1"/>
    <property type="molecule type" value="Genomic_DNA"/>
</dbReference>
<reference evidence="1" key="1">
    <citation type="submission" date="2023-05" db="EMBL/GenBank/DDBJ databases">
        <title>Nepenthes gracilis genome sequencing.</title>
        <authorList>
            <person name="Fukushima K."/>
        </authorList>
    </citation>
    <scope>NUCLEOTIDE SEQUENCE</scope>
    <source>
        <strain evidence="1">SING2019-196</strain>
    </source>
</reference>
<accession>A0AAD3SZN4</accession>
<proteinExistence type="predicted"/>
<name>A0AAD3SZN4_NEPGR</name>
<gene>
    <name evidence="1" type="ORF">Nepgr_021403</name>
</gene>
<dbReference type="Proteomes" id="UP001279734">
    <property type="component" value="Unassembled WGS sequence"/>
</dbReference>
<organism evidence="1 2">
    <name type="scientific">Nepenthes gracilis</name>
    <name type="common">Slender pitcher plant</name>
    <dbReference type="NCBI Taxonomy" id="150966"/>
    <lineage>
        <taxon>Eukaryota</taxon>
        <taxon>Viridiplantae</taxon>
        <taxon>Streptophyta</taxon>
        <taxon>Embryophyta</taxon>
        <taxon>Tracheophyta</taxon>
        <taxon>Spermatophyta</taxon>
        <taxon>Magnoliopsida</taxon>
        <taxon>eudicotyledons</taxon>
        <taxon>Gunneridae</taxon>
        <taxon>Pentapetalae</taxon>
        <taxon>Caryophyllales</taxon>
        <taxon>Nepenthaceae</taxon>
        <taxon>Nepenthes</taxon>
    </lineage>
</organism>
<protein>
    <submittedName>
        <fullName evidence="1">Uncharacterized protein</fullName>
    </submittedName>
</protein>
<dbReference type="AlphaFoldDB" id="A0AAD3SZN4"/>
<sequence>MLEGLSLFFAVVKRVNPAFEIPIVTAINNCTIISRKQAASMPSFSPIKQGSFHVAFPEPDPEDAKIAETIETELDRLEDLNGLDKSL</sequence>
<evidence type="ECO:0000313" key="2">
    <source>
        <dbReference type="Proteomes" id="UP001279734"/>
    </source>
</evidence>
<comment type="caution">
    <text evidence="1">The sequence shown here is derived from an EMBL/GenBank/DDBJ whole genome shotgun (WGS) entry which is preliminary data.</text>
</comment>
<evidence type="ECO:0000313" key="1">
    <source>
        <dbReference type="EMBL" id="GMH19562.1"/>
    </source>
</evidence>